<comment type="function">
    <text evidence="5">Required for the activity of the bacterial periplasmic transport system of putrescine.</text>
</comment>
<dbReference type="AlphaFoldDB" id="A0A1Y1QY75"/>
<dbReference type="CDD" id="cd13590">
    <property type="entry name" value="PBP2_PotD_PotF_like"/>
    <property type="match status" value="1"/>
</dbReference>
<evidence type="ECO:0000256" key="4">
    <source>
        <dbReference type="ARBA" id="ARBA00022764"/>
    </source>
</evidence>
<dbReference type="Gene3D" id="3.40.190.10">
    <property type="entry name" value="Periplasmic binding protein-like II"/>
    <property type="match status" value="2"/>
</dbReference>
<keyword evidence="3 7" id="KW-0732">Signal</keyword>
<reference evidence="8 9" key="1">
    <citation type="submission" date="2017-01" db="EMBL/GenBank/DDBJ databases">
        <title>Novel large sulfur bacteria in the metagenomes of groundwater-fed chemosynthetic microbial mats in the Lake Huron basin.</title>
        <authorList>
            <person name="Sharrar A.M."/>
            <person name="Flood B.E."/>
            <person name="Bailey J.V."/>
            <person name="Jones D.S."/>
            <person name="Biddanda B."/>
            <person name="Ruberg S.A."/>
            <person name="Marcus D.N."/>
            <person name="Dick G.J."/>
        </authorList>
    </citation>
    <scope>NUCLEOTIDE SEQUENCE [LARGE SCALE GENOMIC DNA]</scope>
    <source>
        <strain evidence="8">A8</strain>
    </source>
</reference>
<dbReference type="GO" id="GO:0019808">
    <property type="term" value="F:polyamine binding"/>
    <property type="evidence" value="ECO:0007669"/>
    <property type="project" value="InterPro"/>
</dbReference>
<keyword evidence="4 5" id="KW-0574">Periplasm</keyword>
<dbReference type="Proteomes" id="UP000192491">
    <property type="component" value="Unassembled WGS sequence"/>
</dbReference>
<evidence type="ECO:0000256" key="2">
    <source>
        <dbReference type="ARBA" id="ARBA00022448"/>
    </source>
</evidence>
<organism evidence="8 9">
    <name type="scientific">Thiothrix lacustris</name>
    <dbReference type="NCBI Taxonomy" id="525917"/>
    <lineage>
        <taxon>Bacteria</taxon>
        <taxon>Pseudomonadati</taxon>
        <taxon>Pseudomonadota</taxon>
        <taxon>Gammaproteobacteria</taxon>
        <taxon>Thiotrichales</taxon>
        <taxon>Thiotrichaceae</taxon>
        <taxon>Thiothrix</taxon>
    </lineage>
</organism>
<feature type="chain" id="PRO_5012553346" description="Putrescine-binding periplasmic protein" evidence="7">
    <location>
        <begin position="26"/>
        <end position="352"/>
    </location>
</feature>
<comment type="subcellular location">
    <subcellularLocation>
        <location evidence="1 5">Periplasm</location>
    </subcellularLocation>
</comment>
<accession>A0A1Y1QY75</accession>
<evidence type="ECO:0000256" key="1">
    <source>
        <dbReference type="ARBA" id="ARBA00004418"/>
    </source>
</evidence>
<dbReference type="SUPFAM" id="SSF53850">
    <property type="entry name" value="Periplasmic binding protein-like II"/>
    <property type="match status" value="1"/>
</dbReference>
<evidence type="ECO:0000256" key="6">
    <source>
        <dbReference type="PIRSR" id="PIRSR019574-1"/>
    </source>
</evidence>
<comment type="similarity">
    <text evidence="5">Belongs to the bacterial solute-binding protein PotD/PotF family.</text>
</comment>
<gene>
    <name evidence="8" type="primary">potD</name>
    <name evidence="8" type="ORF">BWK73_04195</name>
</gene>
<keyword evidence="2 5" id="KW-0813">Transport</keyword>
<evidence type="ECO:0000256" key="5">
    <source>
        <dbReference type="PIRNR" id="PIRNR019574"/>
    </source>
</evidence>
<evidence type="ECO:0000313" key="9">
    <source>
        <dbReference type="Proteomes" id="UP000192491"/>
    </source>
</evidence>
<sequence>MLRHVIVSSVLITLALLAKSPLSWAEEAVIYDKVIVYNWLDYIPAGVLDDFTKETGIKVEYSTFDSAEVMYARLKLLKGRGYDVLVPPTHLVSRMRDEGLLHPLDHSQLANFKHLDPLLLNQSFDPKNAYSIPFLWGSTGIGIDSAKINGGNIKKWADLWQKQWRGKLLLTDDMREIFHIALRMKGYSTNTTNPEEIKQAYEKLRQLKPNIKLISVNPNDDFKDGKANIGVTWNGEIASLQAEIPTMQYIYPQEGASFWMDSFVITSRSQNVDNAHKFIDYMQRPDIAARCVTELGYASSNLAAKALLDKAILKNSIIYPSSNVMATLEFKKDVGKTMELYELYWGKLKGGD</sequence>
<evidence type="ECO:0000313" key="8">
    <source>
        <dbReference type="EMBL" id="OQX16404.1"/>
    </source>
</evidence>
<feature type="binding site" evidence="6">
    <location>
        <begin position="173"/>
        <end position="176"/>
    </location>
    <ligand>
        <name>spermidine</name>
        <dbReference type="ChEBI" id="CHEBI:57834"/>
    </ligand>
</feature>
<dbReference type="GO" id="GO:0042597">
    <property type="term" value="C:periplasmic space"/>
    <property type="evidence" value="ECO:0007669"/>
    <property type="project" value="UniProtKB-SubCell"/>
</dbReference>
<dbReference type="InterPro" id="IPR001188">
    <property type="entry name" value="Sperm_putr-bd"/>
</dbReference>
<evidence type="ECO:0000256" key="7">
    <source>
        <dbReference type="SAM" id="SignalP"/>
    </source>
</evidence>
<proteinExistence type="inferred from homology"/>
<dbReference type="PANTHER" id="PTHR30222">
    <property type="entry name" value="SPERMIDINE/PUTRESCINE-BINDING PERIPLASMIC PROTEIN"/>
    <property type="match status" value="1"/>
</dbReference>
<dbReference type="GO" id="GO:0015846">
    <property type="term" value="P:polyamine transport"/>
    <property type="evidence" value="ECO:0007669"/>
    <property type="project" value="InterPro"/>
</dbReference>
<dbReference type="PRINTS" id="PR00909">
    <property type="entry name" value="SPERMDNBNDNG"/>
</dbReference>
<evidence type="ECO:0000256" key="3">
    <source>
        <dbReference type="ARBA" id="ARBA00022729"/>
    </source>
</evidence>
<feature type="signal peptide" evidence="7">
    <location>
        <begin position="1"/>
        <end position="25"/>
    </location>
</feature>
<dbReference type="PIRSF" id="PIRSF019574">
    <property type="entry name" value="Periplasmic_polyamine_BP"/>
    <property type="match status" value="1"/>
</dbReference>
<comment type="caution">
    <text evidence="8">The sequence shown here is derived from an EMBL/GenBank/DDBJ whole genome shotgun (WGS) entry which is preliminary data.</text>
</comment>
<name>A0A1Y1QY75_9GAMM</name>
<protein>
    <recommendedName>
        <fullName evidence="5">Putrescine-binding periplasmic protein</fullName>
    </recommendedName>
</protein>
<dbReference type="Pfam" id="PF13416">
    <property type="entry name" value="SBP_bac_8"/>
    <property type="match status" value="1"/>
</dbReference>
<dbReference type="PANTHER" id="PTHR30222:SF17">
    <property type="entry name" value="SPERMIDINE_PUTRESCINE-BINDING PERIPLASMIC PROTEIN"/>
    <property type="match status" value="1"/>
</dbReference>
<dbReference type="InterPro" id="IPR006059">
    <property type="entry name" value="SBP"/>
</dbReference>
<dbReference type="EMBL" id="MTEJ01000005">
    <property type="protein sequence ID" value="OQX16404.1"/>
    <property type="molecule type" value="Genomic_DNA"/>
</dbReference>